<organism evidence="1">
    <name type="scientific">Schistocephalus solidus</name>
    <name type="common">Tapeworm</name>
    <dbReference type="NCBI Taxonomy" id="70667"/>
    <lineage>
        <taxon>Eukaryota</taxon>
        <taxon>Metazoa</taxon>
        <taxon>Spiralia</taxon>
        <taxon>Lophotrochozoa</taxon>
        <taxon>Platyhelminthes</taxon>
        <taxon>Cestoda</taxon>
        <taxon>Eucestoda</taxon>
        <taxon>Diphyllobothriidea</taxon>
        <taxon>Diphyllobothriidae</taxon>
        <taxon>Schistocephalus</taxon>
    </lineage>
</organism>
<dbReference type="EMBL" id="GEEE01011251">
    <property type="protein sequence ID" value="JAP51974.1"/>
    <property type="molecule type" value="Transcribed_RNA"/>
</dbReference>
<proteinExistence type="predicted"/>
<sequence length="130" mass="15098">MYPQRRVMSFKMQLGRCSVIIRFPLRSVKDTSKRHLTVDARFSGQVRVPIDKRSFDGIPISIHATEGLCGGFDSRANLLRKTVSLPRDLKQVTYLLSSGIFWKGNWMACANYRRHTLWINCKESSFRHHL</sequence>
<dbReference type="AlphaFoldDB" id="A0A0X3PJP6"/>
<evidence type="ECO:0000313" key="1">
    <source>
        <dbReference type="EMBL" id="JAP51974.1"/>
    </source>
</evidence>
<name>A0A0X3PJP6_SCHSO</name>
<protein>
    <submittedName>
        <fullName evidence="1">Protein KTI12</fullName>
    </submittedName>
</protein>
<reference evidence="1" key="1">
    <citation type="submission" date="2016-01" db="EMBL/GenBank/DDBJ databases">
        <title>Reference transcriptome for the parasite Schistocephalus solidus: insights into the molecular evolution of parasitism.</title>
        <authorList>
            <person name="Hebert F.O."/>
            <person name="Grambauer S."/>
            <person name="Barber I."/>
            <person name="Landry C.R."/>
            <person name="Aubin-Horth N."/>
        </authorList>
    </citation>
    <scope>NUCLEOTIDE SEQUENCE</scope>
</reference>
<gene>
    <name evidence="1" type="primary">KTI12</name>
    <name evidence="1" type="ORF">TR87206</name>
</gene>
<accession>A0A0X3PJP6</accession>